<gene>
    <name evidence="1" type="ORF">PYX00_007194</name>
</gene>
<dbReference type="AlphaFoldDB" id="A0AAW2HIK4"/>
<evidence type="ECO:0000313" key="1">
    <source>
        <dbReference type="EMBL" id="KAL0269481.1"/>
    </source>
</evidence>
<accession>A0AAW2HIK4</accession>
<sequence>MVYDLLLEIVRGLGPRRLAEEILQQPEAGFRIVSPRALREDHVPGRGKQSGSCPWIADPTPNGPVRMVETVLLLAATECLDESKKLIVHYPHFDGLGGVRQRPF</sequence>
<dbReference type="EMBL" id="JARGDH010000004">
    <property type="protein sequence ID" value="KAL0269481.1"/>
    <property type="molecule type" value="Genomic_DNA"/>
</dbReference>
<proteinExistence type="predicted"/>
<organism evidence="1">
    <name type="scientific">Menopon gallinae</name>
    <name type="common">poultry shaft louse</name>
    <dbReference type="NCBI Taxonomy" id="328185"/>
    <lineage>
        <taxon>Eukaryota</taxon>
        <taxon>Metazoa</taxon>
        <taxon>Ecdysozoa</taxon>
        <taxon>Arthropoda</taxon>
        <taxon>Hexapoda</taxon>
        <taxon>Insecta</taxon>
        <taxon>Pterygota</taxon>
        <taxon>Neoptera</taxon>
        <taxon>Paraneoptera</taxon>
        <taxon>Psocodea</taxon>
        <taxon>Troctomorpha</taxon>
        <taxon>Phthiraptera</taxon>
        <taxon>Amblycera</taxon>
        <taxon>Menoponidae</taxon>
        <taxon>Menopon</taxon>
    </lineage>
</organism>
<reference evidence="1" key="1">
    <citation type="journal article" date="2024" name="Gigascience">
        <title>Chromosome-level genome of the poultry shaft louse Menopon gallinae provides insight into the host-switching and adaptive evolution of parasitic lice.</title>
        <authorList>
            <person name="Xu Y."/>
            <person name="Ma L."/>
            <person name="Liu S."/>
            <person name="Liang Y."/>
            <person name="Liu Q."/>
            <person name="He Z."/>
            <person name="Tian L."/>
            <person name="Duan Y."/>
            <person name="Cai W."/>
            <person name="Li H."/>
            <person name="Song F."/>
        </authorList>
    </citation>
    <scope>NUCLEOTIDE SEQUENCE</scope>
    <source>
        <strain evidence="1">Cailab_2023a</strain>
    </source>
</reference>
<protein>
    <submittedName>
        <fullName evidence="1">Uncharacterized protein</fullName>
    </submittedName>
</protein>
<comment type="caution">
    <text evidence="1">The sequence shown here is derived from an EMBL/GenBank/DDBJ whole genome shotgun (WGS) entry which is preliminary data.</text>
</comment>
<name>A0AAW2HIK4_9NEOP</name>